<evidence type="ECO:0000256" key="2">
    <source>
        <dbReference type="ARBA" id="ARBA00009530"/>
    </source>
</evidence>
<dbReference type="GeneID" id="87959360"/>
<comment type="subcellular location">
    <subcellularLocation>
        <location evidence="1">Membrane</location>
    </subcellularLocation>
</comment>
<accession>A0ABZ1DA85</accession>
<keyword evidence="4 7" id="KW-1133">Transmembrane helix</keyword>
<dbReference type="Proteomes" id="UP001329825">
    <property type="component" value="Chromosome 10"/>
</dbReference>
<evidence type="ECO:0000313" key="9">
    <source>
        <dbReference type="Proteomes" id="UP001329825"/>
    </source>
</evidence>
<keyword evidence="5 7" id="KW-0472">Membrane</keyword>
<feature type="compositionally biased region" description="Basic residues" evidence="6">
    <location>
        <begin position="238"/>
        <end position="249"/>
    </location>
</feature>
<organism evidence="8 9">
    <name type="scientific">Kwoniella shivajii</name>
    <dbReference type="NCBI Taxonomy" id="564305"/>
    <lineage>
        <taxon>Eukaryota</taxon>
        <taxon>Fungi</taxon>
        <taxon>Dikarya</taxon>
        <taxon>Basidiomycota</taxon>
        <taxon>Agaricomycotina</taxon>
        <taxon>Tremellomycetes</taxon>
        <taxon>Tremellales</taxon>
        <taxon>Cryptococcaceae</taxon>
        <taxon>Kwoniella</taxon>
    </lineage>
</organism>
<keyword evidence="9" id="KW-1185">Reference proteome</keyword>
<dbReference type="InterPro" id="IPR000612">
    <property type="entry name" value="PMP3"/>
</dbReference>
<keyword evidence="3 7" id="KW-0812">Transmembrane</keyword>
<dbReference type="PANTHER" id="PTHR21659">
    <property type="entry name" value="HYDROPHOBIC PROTEIN RCI2 LOW TEMPERATURE AND SALT RESPONSIVE PROTEIN LTI6 -RELATED"/>
    <property type="match status" value="1"/>
</dbReference>
<feature type="compositionally biased region" description="Basic and acidic residues" evidence="6">
    <location>
        <begin position="110"/>
        <end position="120"/>
    </location>
</feature>
<protein>
    <submittedName>
        <fullName evidence="8">Uncharacterized protein</fullName>
    </submittedName>
</protein>
<gene>
    <name evidence="8" type="ORF">IL334_007230</name>
</gene>
<evidence type="ECO:0000256" key="7">
    <source>
        <dbReference type="SAM" id="Phobius"/>
    </source>
</evidence>
<dbReference type="RefSeq" id="XP_062794974.1">
    <property type="nucleotide sequence ID" value="XM_062938923.1"/>
</dbReference>
<feature type="transmembrane region" description="Helical" evidence="7">
    <location>
        <begin position="21"/>
        <end position="41"/>
    </location>
</feature>
<feature type="compositionally biased region" description="Low complexity" evidence="6">
    <location>
        <begin position="205"/>
        <end position="215"/>
    </location>
</feature>
<feature type="region of interest" description="Disordered" evidence="6">
    <location>
        <begin position="110"/>
        <end position="308"/>
    </location>
</feature>
<dbReference type="EMBL" id="CP141890">
    <property type="protein sequence ID" value="WRT70235.1"/>
    <property type="molecule type" value="Genomic_DNA"/>
</dbReference>
<evidence type="ECO:0000256" key="3">
    <source>
        <dbReference type="ARBA" id="ARBA00022692"/>
    </source>
</evidence>
<evidence type="ECO:0000313" key="8">
    <source>
        <dbReference type="EMBL" id="WRT70235.1"/>
    </source>
</evidence>
<evidence type="ECO:0000256" key="5">
    <source>
        <dbReference type="ARBA" id="ARBA00023136"/>
    </source>
</evidence>
<evidence type="ECO:0000256" key="4">
    <source>
        <dbReference type="ARBA" id="ARBA00022989"/>
    </source>
</evidence>
<reference evidence="8 9" key="1">
    <citation type="submission" date="2024-01" db="EMBL/GenBank/DDBJ databases">
        <title>Comparative genomics of Cryptococcus and Kwoniella reveals pathogenesis evolution and contrasting modes of karyotype evolution via chromosome fusion or intercentromeric recombination.</title>
        <authorList>
            <person name="Coelho M.A."/>
            <person name="David-Palma M."/>
            <person name="Shea T."/>
            <person name="Bowers K."/>
            <person name="McGinley-Smith S."/>
            <person name="Mohammad A.W."/>
            <person name="Gnirke A."/>
            <person name="Yurkov A.M."/>
            <person name="Nowrousian M."/>
            <person name="Sun S."/>
            <person name="Cuomo C.A."/>
            <person name="Heitman J."/>
        </authorList>
    </citation>
    <scope>NUCLEOTIDE SEQUENCE [LARGE SCALE GENOMIC DNA]</scope>
    <source>
        <strain evidence="8">CBS 11374</strain>
    </source>
</reference>
<comment type="similarity">
    <text evidence="2">Belongs to the UPF0057 (PMP3) family.</text>
</comment>
<dbReference type="PANTHER" id="PTHR21659:SF85">
    <property type="entry name" value="EXPRESSED PROTEIN"/>
    <property type="match status" value="1"/>
</dbReference>
<feature type="transmembrane region" description="Helical" evidence="7">
    <location>
        <begin position="47"/>
        <end position="68"/>
    </location>
</feature>
<proteinExistence type="inferred from homology"/>
<sequence>MSLNHHLPKKISLVPKKHHGFQALLFLLGFLLPPIAVAVRFGIGTDFFINVFLCICGYFPCHFHNFYIQNIRNNQNKARTPKWAIKYGLVDNTDRERRLKKSQWSKRFDERNAHSTLRDQELEEGEEGGNYDPTTTNPEEVERRRNEGLWTGDDEEYYNADQAPNQQKWHYPANFEGTVGDGRSYKKSGRNDAASGDRWERAARRSSNASSSSSSYPPVAATDADVPEWGKDYGSKRGSSKKQNKKTSNNKHDWANNAEYDNVWANNNGSSTNVSSGRSNGRSAGAPTSNAGNSNSNGRGDPNWDHEF</sequence>
<evidence type="ECO:0000256" key="1">
    <source>
        <dbReference type="ARBA" id="ARBA00004370"/>
    </source>
</evidence>
<evidence type="ECO:0000256" key="6">
    <source>
        <dbReference type="SAM" id="MobiDB-lite"/>
    </source>
</evidence>
<feature type="compositionally biased region" description="Low complexity" evidence="6">
    <location>
        <begin position="265"/>
        <end position="300"/>
    </location>
</feature>
<dbReference type="Pfam" id="PF01679">
    <property type="entry name" value="Pmp3"/>
    <property type="match status" value="1"/>
</dbReference>
<name>A0ABZ1DA85_9TREE</name>